<dbReference type="SUPFAM" id="SSF51338">
    <property type="entry name" value="Composite domain of metallo-dependent hydrolases"/>
    <property type="match status" value="1"/>
</dbReference>
<dbReference type="EMBL" id="JAQQCL010000033">
    <property type="protein sequence ID" value="MFM0720680.1"/>
    <property type="molecule type" value="Genomic_DNA"/>
</dbReference>
<reference evidence="3 4" key="1">
    <citation type="journal article" date="2024" name="Chem. Sci.">
        <title>Discovery of megapolipeptins by genome mining of a Burkholderiales bacteria collection.</title>
        <authorList>
            <person name="Paulo B.S."/>
            <person name="Recchia M.J.J."/>
            <person name="Lee S."/>
            <person name="Fergusson C.H."/>
            <person name="Romanowski S.B."/>
            <person name="Hernandez A."/>
            <person name="Krull N."/>
            <person name="Liu D.Y."/>
            <person name="Cavanagh H."/>
            <person name="Bos A."/>
            <person name="Gray C.A."/>
            <person name="Murphy B.T."/>
            <person name="Linington R.G."/>
            <person name="Eustaquio A.S."/>
        </authorList>
    </citation>
    <scope>NUCLEOTIDE SEQUENCE [LARGE SCALE GENOMIC DNA]</scope>
    <source>
        <strain evidence="3 4">RL17-350-BIC-E</strain>
    </source>
</reference>
<comment type="caution">
    <text evidence="3">The sequence shown here is derived from an EMBL/GenBank/DDBJ whole genome shotgun (WGS) entry which is preliminary data.</text>
</comment>
<evidence type="ECO:0000313" key="4">
    <source>
        <dbReference type="Proteomes" id="UP001629392"/>
    </source>
</evidence>
<name>A0ABW9ENP4_9BURK</name>
<dbReference type="Gene3D" id="2.30.40.10">
    <property type="entry name" value="Urease, subunit C, domain 1"/>
    <property type="match status" value="1"/>
</dbReference>
<proteinExistence type="inferred from homology"/>
<dbReference type="InterPro" id="IPR050287">
    <property type="entry name" value="MTA/SAH_deaminase"/>
</dbReference>
<dbReference type="PANTHER" id="PTHR43794">
    <property type="entry name" value="AMINOHYDROLASE SSNA-RELATED"/>
    <property type="match status" value="1"/>
</dbReference>
<comment type="similarity">
    <text evidence="1">Belongs to the metallo-dependent hydrolases superfamily. ATZ/TRZ family.</text>
</comment>
<accession>A0ABW9ENP4</accession>
<gene>
    <name evidence="3" type="ORF">PQQ73_30645</name>
</gene>
<dbReference type="InterPro" id="IPR032466">
    <property type="entry name" value="Metal_Hydrolase"/>
</dbReference>
<protein>
    <submittedName>
        <fullName evidence="3">Amidohydrolase family protein</fullName>
    </submittedName>
</protein>
<dbReference type="InterPro" id="IPR006680">
    <property type="entry name" value="Amidohydro-rel"/>
</dbReference>
<evidence type="ECO:0000259" key="2">
    <source>
        <dbReference type="Pfam" id="PF01979"/>
    </source>
</evidence>
<evidence type="ECO:0000313" key="3">
    <source>
        <dbReference type="EMBL" id="MFM0720680.1"/>
    </source>
</evidence>
<dbReference type="PANTHER" id="PTHR43794:SF5">
    <property type="entry name" value="CHLOROHYDROLASE FAMILY PROTEIN"/>
    <property type="match status" value="1"/>
</dbReference>
<dbReference type="Gene3D" id="3.20.20.140">
    <property type="entry name" value="Metal-dependent hydrolases"/>
    <property type="match status" value="1"/>
</dbReference>
<sequence>MPVQQKVIAMRDNPVGPAKLASAQTSDGTAQLTIIKNARVLTMDPACPERACADIVIERGTIRAIGPDASRGVSGQHIVIDGAGHLVMPGLINAHFHSPTNFLKGALDSLPLELFMLYEVPSTPDAAVSARTAYVRTQLGAAEMLKLGVTAIQDDAFFLPSPSHAEIDAVMGAYRDIGIRATVALDQPNLPEIAKLPFLAEIVPAELRARLEAPAAMEADELLRHYDYLIDNWHQVDDGRLRAAVSCSAPQRVSVDYLRALDELSRQHDLPFYIHMLETRLQRVFGEVCLNGRSLIQYVDDLALLSDRMNVIHAVWIDDTDIGLLAEARAQVIHNPISNLRLGSGVMPFRRLAQAGVSIALGSDEIIADDSANLWSVMKTAALIHTIGDPDPDRWPVAGEILKCMFEGGATAMRQADRLGRIAPGFQADLIMLDLDTLPFTPLNDLARQLVYADASRAVVMTMVAGRVVMRDGKLLTIDERALRQEANTIMAAAFEQREALMRDAAEWLPHYRAMYQKMLDIDVRMNRWVGDANPTRN</sequence>
<dbReference type="RefSeq" id="WP_408156726.1">
    <property type="nucleotide sequence ID" value="NZ_JAQQCL010000033.1"/>
</dbReference>
<keyword evidence="4" id="KW-1185">Reference proteome</keyword>
<dbReference type="SUPFAM" id="SSF51556">
    <property type="entry name" value="Metallo-dependent hydrolases"/>
    <property type="match status" value="1"/>
</dbReference>
<dbReference type="InterPro" id="IPR011059">
    <property type="entry name" value="Metal-dep_hydrolase_composite"/>
</dbReference>
<evidence type="ECO:0000256" key="1">
    <source>
        <dbReference type="ARBA" id="ARBA00006745"/>
    </source>
</evidence>
<dbReference type="Proteomes" id="UP001629392">
    <property type="component" value="Unassembled WGS sequence"/>
</dbReference>
<dbReference type="Pfam" id="PF01979">
    <property type="entry name" value="Amidohydro_1"/>
    <property type="match status" value="1"/>
</dbReference>
<organism evidence="3 4">
    <name type="scientific">Paraburkholderia strydomiana</name>
    <dbReference type="NCBI Taxonomy" id="1245417"/>
    <lineage>
        <taxon>Bacteria</taxon>
        <taxon>Pseudomonadati</taxon>
        <taxon>Pseudomonadota</taxon>
        <taxon>Betaproteobacteria</taxon>
        <taxon>Burkholderiales</taxon>
        <taxon>Burkholderiaceae</taxon>
        <taxon>Paraburkholderia</taxon>
    </lineage>
</organism>
<feature type="domain" description="Amidohydrolase-related" evidence="2">
    <location>
        <begin position="86"/>
        <end position="469"/>
    </location>
</feature>